<evidence type="ECO:0000313" key="10">
    <source>
        <dbReference type="Proteomes" id="UP000008957"/>
    </source>
</evidence>
<feature type="transmembrane region" description="Helical" evidence="8">
    <location>
        <begin position="82"/>
        <end position="101"/>
    </location>
</feature>
<organism evidence="9 10">
    <name type="scientific">Fretibacterium fastidiosum</name>
    <dbReference type="NCBI Taxonomy" id="651822"/>
    <lineage>
        <taxon>Bacteria</taxon>
        <taxon>Thermotogati</taxon>
        <taxon>Synergistota</taxon>
        <taxon>Synergistia</taxon>
        <taxon>Synergistales</taxon>
        <taxon>Aminobacteriaceae</taxon>
        <taxon>Fretibacterium</taxon>
    </lineage>
</organism>
<evidence type="ECO:0000256" key="8">
    <source>
        <dbReference type="SAM" id="Phobius"/>
    </source>
</evidence>
<feature type="transmembrane region" description="Helical" evidence="8">
    <location>
        <begin position="371"/>
        <end position="391"/>
    </location>
</feature>
<reference evidence="10" key="1">
    <citation type="submission" date="2010-03" db="EMBL/GenBank/DDBJ databases">
        <title>The genome sequence of Synergistetes sp. SGP1.</title>
        <authorList>
            <consortium name="metaHIT consortium -- http://www.metahit.eu/"/>
            <person name="Pajon A."/>
            <person name="Turner K."/>
            <person name="Parkhill J."/>
            <person name="Wade W."/>
            <person name="Vartoukian S."/>
        </authorList>
    </citation>
    <scope>NUCLEOTIDE SEQUENCE [LARGE SCALE GENOMIC DNA]</scope>
    <source>
        <strain evidence="10">SGP1</strain>
    </source>
</reference>
<feature type="transmembrane region" description="Helical" evidence="8">
    <location>
        <begin position="430"/>
        <end position="450"/>
    </location>
</feature>
<accession>A0AB94IWE1</accession>
<dbReference type="PANTHER" id="PTHR48086">
    <property type="entry name" value="SODIUM/PROLINE SYMPORTER-RELATED"/>
    <property type="match status" value="1"/>
</dbReference>
<feature type="transmembrane region" description="Helical" evidence="8">
    <location>
        <begin position="12"/>
        <end position="32"/>
    </location>
</feature>
<keyword evidence="3" id="KW-0813">Transport</keyword>
<protein>
    <submittedName>
        <fullName evidence="9">Na+/proline symporter</fullName>
    </submittedName>
</protein>
<evidence type="ECO:0000256" key="5">
    <source>
        <dbReference type="ARBA" id="ARBA00022989"/>
    </source>
</evidence>
<evidence type="ECO:0000256" key="1">
    <source>
        <dbReference type="ARBA" id="ARBA00004141"/>
    </source>
</evidence>
<evidence type="ECO:0000256" key="3">
    <source>
        <dbReference type="ARBA" id="ARBA00022448"/>
    </source>
</evidence>
<comment type="similarity">
    <text evidence="2 7">Belongs to the sodium:solute symporter (SSF) (TC 2.A.21) family.</text>
</comment>
<feature type="transmembrane region" description="Helical" evidence="8">
    <location>
        <begin position="167"/>
        <end position="189"/>
    </location>
</feature>
<dbReference type="InterPro" id="IPR050277">
    <property type="entry name" value="Sodium:Solute_Symporter"/>
</dbReference>
<proteinExistence type="inferred from homology"/>
<feature type="transmembrane region" description="Helical" evidence="8">
    <location>
        <begin position="235"/>
        <end position="259"/>
    </location>
</feature>
<dbReference type="EMBL" id="FP929056">
    <property type="protein sequence ID" value="CBL28082.1"/>
    <property type="molecule type" value="Genomic_DNA"/>
</dbReference>
<evidence type="ECO:0000256" key="4">
    <source>
        <dbReference type="ARBA" id="ARBA00022692"/>
    </source>
</evidence>
<feature type="transmembrane region" description="Helical" evidence="8">
    <location>
        <begin position="323"/>
        <end position="350"/>
    </location>
</feature>
<dbReference type="InterPro" id="IPR001734">
    <property type="entry name" value="Na/solute_symporter"/>
</dbReference>
<keyword evidence="4 8" id="KW-0812">Transmembrane</keyword>
<dbReference type="GO" id="GO:0022857">
    <property type="term" value="F:transmembrane transporter activity"/>
    <property type="evidence" value="ECO:0007669"/>
    <property type="project" value="InterPro"/>
</dbReference>
<comment type="subcellular location">
    <subcellularLocation>
        <location evidence="1">Membrane</location>
        <topology evidence="1">Multi-pass membrane protein</topology>
    </subcellularLocation>
</comment>
<dbReference type="Gene3D" id="1.20.1730.10">
    <property type="entry name" value="Sodium/glucose cotransporter"/>
    <property type="match status" value="1"/>
</dbReference>
<keyword evidence="10" id="KW-1185">Reference proteome</keyword>
<feature type="transmembrane region" description="Helical" evidence="8">
    <location>
        <begin position="397"/>
        <end position="418"/>
    </location>
</feature>
<dbReference type="AlphaFoldDB" id="A0AB94IWE1"/>
<dbReference type="KEGG" id="sbr:SY1_07520"/>
<sequence>MVMTEALSLLSNGYVLFILGYAVLLILIGALVGRRVTSAEGFFVAERRLGPALLFTTLTAANLGAGSTVGVSALAWRHGLSAWWWIGSAGIGSMILAFWVGPRIWRLAVRHNLYTLSDWLDLRYGKAFRGLLSAMMAVGTLALFAGQLLGIAWILQVAAGVPTTVGVVAGAVVTTLYFAAGGLFSAAVVNLVEVAVILAGFAAALPFIWSFVGGWEGLTAKVGQNLAEAERTDAYFSMGGMGTTAIVGYLVMLVPSFFISPGLIGKVFGARDERTIRWGTALGGVVQLVFAVIPVFIGVAAFACFPDLSRADLALPTAIKEMLPFSIATLSLAAIFAAEVSTADAVLYMLAGSITNDLYKRFLHPSLSDRGLLWGSRLVSLASGVAGVFLALRLESIISALTIFYSLMSVSLAAPLVLGLLTSRASTTGAILSAVLGVLLTLFCTFYSGTATVNLGFGVLDTATHLVDVGFARLNATTCGILLSFVAMGAATLLMPARRSAGERGLH</sequence>
<feature type="transmembrane region" description="Helical" evidence="8">
    <location>
        <begin position="53"/>
        <end position="76"/>
    </location>
</feature>
<dbReference type="Pfam" id="PF00474">
    <property type="entry name" value="SSF"/>
    <property type="match status" value="1"/>
</dbReference>
<feature type="transmembrane region" description="Helical" evidence="8">
    <location>
        <begin position="131"/>
        <end position="155"/>
    </location>
</feature>
<keyword evidence="5 8" id="KW-1133">Transmembrane helix</keyword>
<dbReference type="CDD" id="cd10322">
    <property type="entry name" value="SLC5sbd"/>
    <property type="match status" value="1"/>
</dbReference>
<dbReference type="PROSITE" id="PS50283">
    <property type="entry name" value="NA_SOLUT_SYMP_3"/>
    <property type="match status" value="1"/>
</dbReference>
<evidence type="ECO:0000313" key="9">
    <source>
        <dbReference type="EMBL" id="CBL28082.1"/>
    </source>
</evidence>
<evidence type="ECO:0000256" key="2">
    <source>
        <dbReference type="ARBA" id="ARBA00006434"/>
    </source>
</evidence>
<name>A0AB94IWE1_9BACT</name>
<dbReference type="Proteomes" id="UP000008957">
    <property type="component" value="Chromosome"/>
</dbReference>
<evidence type="ECO:0000256" key="7">
    <source>
        <dbReference type="RuleBase" id="RU362091"/>
    </source>
</evidence>
<gene>
    <name evidence="9" type="ORF">SY1_07520</name>
</gene>
<dbReference type="RefSeq" id="WP_015556229.1">
    <property type="nucleotide sequence ID" value="NC_021038.1"/>
</dbReference>
<evidence type="ECO:0000256" key="6">
    <source>
        <dbReference type="ARBA" id="ARBA00023136"/>
    </source>
</evidence>
<feature type="transmembrane region" description="Helical" evidence="8">
    <location>
        <begin position="196"/>
        <end position="215"/>
    </location>
</feature>
<dbReference type="GO" id="GO:0005886">
    <property type="term" value="C:plasma membrane"/>
    <property type="evidence" value="ECO:0007669"/>
    <property type="project" value="TreeGrafter"/>
</dbReference>
<feature type="transmembrane region" description="Helical" evidence="8">
    <location>
        <begin position="470"/>
        <end position="494"/>
    </location>
</feature>
<keyword evidence="6 8" id="KW-0472">Membrane</keyword>
<reference evidence="9 10" key="2">
    <citation type="submission" date="2010-03" db="EMBL/GenBank/DDBJ databases">
        <authorList>
            <person name="Pajon A."/>
        </authorList>
    </citation>
    <scope>NUCLEOTIDE SEQUENCE [LARGE SCALE GENOMIC DNA]</scope>
    <source>
        <strain evidence="9 10">SGP1</strain>
    </source>
</reference>
<dbReference type="PANTHER" id="PTHR48086:SF7">
    <property type="entry name" value="SODIUM-SOLUTE SYMPORTER-RELATED"/>
    <property type="match status" value="1"/>
</dbReference>
<dbReference type="InterPro" id="IPR038377">
    <property type="entry name" value="Na/Glc_symporter_sf"/>
</dbReference>
<feature type="transmembrane region" description="Helical" evidence="8">
    <location>
        <begin position="280"/>
        <end position="303"/>
    </location>
</feature>